<gene>
    <name evidence="2" type="ORF">I4J41_07085</name>
</gene>
<evidence type="ECO:0000256" key="1">
    <source>
        <dbReference type="SAM" id="Phobius"/>
    </source>
</evidence>
<keyword evidence="1" id="KW-0472">Membrane</keyword>
<reference evidence="2 3" key="1">
    <citation type="journal article" date="2020" name="J. Clin. Microbiol.">
        <title>Assessing the Genetic Diversity of Austrian Corynebacterium diphtheriae Clinical Isolates, 2011-2019.</title>
        <authorList>
            <person name="Schaeffer J."/>
            <person name="Huhulescu S."/>
            <person name="Stoeger A."/>
            <person name="Allerberger F."/>
            <person name="Ruppitsch W."/>
        </authorList>
    </citation>
    <scope>NUCLEOTIDE SEQUENCE [LARGE SCALE GENOMIC DNA]</scope>
    <source>
        <strain evidence="2 3">04-17</strain>
    </source>
</reference>
<dbReference type="EMBL" id="JADQUG010000024">
    <property type="protein sequence ID" value="MBG9354370.1"/>
    <property type="molecule type" value="Genomic_DNA"/>
</dbReference>
<dbReference type="RefSeq" id="WP_197690168.1">
    <property type="nucleotide sequence ID" value="NZ_JADQUG010000024.1"/>
</dbReference>
<dbReference type="Proteomes" id="UP000615580">
    <property type="component" value="Unassembled WGS sequence"/>
</dbReference>
<protein>
    <recommendedName>
        <fullName evidence="4">Secreted protein</fullName>
    </recommendedName>
</protein>
<accession>A0ABS0LD23</accession>
<keyword evidence="1" id="KW-0812">Transmembrane</keyword>
<comment type="caution">
    <text evidence="2">The sequence shown here is derived from an EMBL/GenBank/DDBJ whole genome shotgun (WGS) entry which is preliminary data.</text>
</comment>
<feature type="transmembrane region" description="Helical" evidence="1">
    <location>
        <begin position="6"/>
        <end position="26"/>
    </location>
</feature>
<name>A0ABS0LD23_9CORY</name>
<evidence type="ECO:0000313" key="2">
    <source>
        <dbReference type="EMBL" id="MBG9354370.1"/>
    </source>
</evidence>
<organism evidence="2 3">
    <name type="scientific">Corynebacterium belfantii</name>
    <dbReference type="NCBI Taxonomy" id="2014537"/>
    <lineage>
        <taxon>Bacteria</taxon>
        <taxon>Bacillati</taxon>
        <taxon>Actinomycetota</taxon>
        <taxon>Actinomycetes</taxon>
        <taxon>Mycobacteriales</taxon>
        <taxon>Corynebacteriaceae</taxon>
        <taxon>Corynebacterium</taxon>
    </lineage>
</organism>
<proteinExistence type="predicted"/>
<keyword evidence="1" id="KW-1133">Transmembrane helix</keyword>
<evidence type="ECO:0008006" key="4">
    <source>
        <dbReference type="Google" id="ProtNLM"/>
    </source>
</evidence>
<evidence type="ECO:0000313" key="3">
    <source>
        <dbReference type="Proteomes" id="UP000615580"/>
    </source>
</evidence>
<sequence>MDVPALIGAIAAAVGAIASIAGGLYAHNQANEAKIHAERASRAAESVAKTQGIMLALEQKRLFLEPLKGNKVRIHNPGIRIIDRIDIASDQIPNRHTSLRAIGVGEHADVELVPKIPQWGLMYFTVTVYLLDGTSLKMEYSGADIRAQWRDE</sequence>
<keyword evidence="3" id="KW-1185">Reference proteome</keyword>